<accession>A0A1T4VK69</accession>
<sequence length="72" mass="7764">MAGVVLLGRCPNPCKGRRPVTPPKDEALGNPAIAQKIWLNGMKALLFSPSAIFFELVGTQFLLFLCASTLSF</sequence>
<protein>
    <submittedName>
        <fullName evidence="2">Uncharacterized protein</fullName>
    </submittedName>
</protein>
<keyword evidence="3" id="KW-1185">Reference proteome</keyword>
<keyword evidence="1" id="KW-0472">Membrane</keyword>
<keyword evidence="1" id="KW-1133">Transmembrane helix</keyword>
<keyword evidence="1" id="KW-0812">Transmembrane</keyword>
<name>A0A1T4VK69_9BACT</name>
<feature type="transmembrane region" description="Helical" evidence="1">
    <location>
        <begin position="44"/>
        <end position="70"/>
    </location>
</feature>
<dbReference type="AlphaFoldDB" id="A0A1T4VK69"/>
<organism evidence="2 3">
    <name type="scientific">Desulfobaculum bizertense DSM 18034</name>
    <dbReference type="NCBI Taxonomy" id="1121442"/>
    <lineage>
        <taxon>Bacteria</taxon>
        <taxon>Pseudomonadati</taxon>
        <taxon>Thermodesulfobacteriota</taxon>
        <taxon>Desulfovibrionia</taxon>
        <taxon>Desulfovibrionales</taxon>
        <taxon>Desulfovibrionaceae</taxon>
        <taxon>Desulfobaculum</taxon>
    </lineage>
</organism>
<proteinExistence type="predicted"/>
<reference evidence="2 3" key="1">
    <citation type="submission" date="2017-02" db="EMBL/GenBank/DDBJ databases">
        <authorList>
            <person name="Peterson S.W."/>
        </authorList>
    </citation>
    <scope>NUCLEOTIDE SEQUENCE [LARGE SCALE GENOMIC DNA]</scope>
    <source>
        <strain evidence="2 3">DSM 18034</strain>
    </source>
</reference>
<evidence type="ECO:0000313" key="3">
    <source>
        <dbReference type="Proteomes" id="UP000189733"/>
    </source>
</evidence>
<dbReference type="Proteomes" id="UP000189733">
    <property type="component" value="Unassembled WGS sequence"/>
</dbReference>
<gene>
    <name evidence="2" type="ORF">SAMN02745702_00516</name>
</gene>
<evidence type="ECO:0000313" key="2">
    <source>
        <dbReference type="EMBL" id="SKA65317.1"/>
    </source>
</evidence>
<evidence type="ECO:0000256" key="1">
    <source>
        <dbReference type="SAM" id="Phobius"/>
    </source>
</evidence>
<dbReference type="EMBL" id="FUYA01000001">
    <property type="protein sequence ID" value="SKA65317.1"/>
    <property type="molecule type" value="Genomic_DNA"/>
</dbReference>